<dbReference type="AlphaFoldDB" id="A0A1F7HGL0"/>
<proteinExistence type="predicted"/>
<evidence type="ECO:0000313" key="2">
    <source>
        <dbReference type="Proteomes" id="UP000178098"/>
    </source>
</evidence>
<dbReference type="Proteomes" id="UP000178098">
    <property type="component" value="Unassembled WGS sequence"/>
</dbReference>
<organism evidence="1 2">
    <name type="scientific">Candidatus Roizmanbacteria bacterium RIFCSPHIGHO2_02_FULL_43_11</name>
    <dbReference type="NCBI Taxonomy" id="1802043"/>
    <lineage>
        <taxon>Bacteria</taxon>
        <taxon>Candidatus Roizmaniibacteriota</taxon>
    </lineage>
</organism>
<protein>
    <submittedName>
        <fullName evidence="1">Uncharacterized protein</fullName>
    </submittedName>
</protein>
<evidence type="ECO:0000313" key="1">
    <source>
        <dbReference type="EMBL" id="OGK30124.1"/>
    </source>
</evidence>
<reference evidence="1 2" key="1">
    <citation type="journal article" date="2016" name="Nat. Commun.">
        <title>Thousands of microbial genomes shed light on interconnected biogeochemical processes in an aquifer system.</title>
        <authorList>
            <person name="Anantharaman K."/>
            <person name="Brown C.T."/>
            <person name="Hug L.A."/>
            <person name="Sharon I."/>
            <person name="Castelle C.J."/>
            <person name="Probst A.J."/>
            <person name="Thomas B.C."/>
            <person name="Singh A."/>
            <person name="Wilkins M.J."/>
            <person name="Karaoz U."/>
            <person name="Brodie E.L."/>
            <person name="Williams K.H."/>
            <person name="Hubbard S.S."/>
            <person name="Banfield J.F."/>
        </authorList>
    </citation>
    <scope>NUCLEOTIDE SEQUENCE [LARGE SCALE GENOMIC DNA]</scope>
</reference>
<sequence length="112" mass="13093">MGGARFTHRQERNMVPFQVIIPPTFFEWVCGQSGIYLEEEDRFGMDRHTWRFRAAQKVGQLMITVLSSAPIDTVPKPIVDLVDSYMLTRKKWLGNDHMSSVDYQLRYTPPEE</sequence>
<gene>
    <name evidence="1" type="ORF">A3D08_00390</name>
</gene>
<dbReference type="EMBL" id="MFZT01000034">
    <property type="protein sequence ID" value="OGK30124.1"/>
    <property type="molecule type" value="Genomic_DNA"/>
</dbReference>
<comment type="caution">
    <text evidence="1">The sequence shown here is derived from an EMBL/GenBank/DDBJ whole genome shotgun (WGS) entry which is preliminary data.</text>
</comment>
<name>A0A1F7HGL0_9BACT</name>
<accession>A0A1F7HGL0</accession>